<dbReference type="Pfam" id="PF04265">
    <property type="entry name" value="TPK_B1_binding"/>
    <property type="match status" value="1"/>
</dbReference>
<organism evidence="9 10">
    <name type="scientific">Helicocarpus griseus UAMH5409</name>
    <dbReference type="NCBI Taxonomy" id="1447875"/>
    <lineage>
        <taxon>Eukaryota</taxon>
        <taxon>Fungi</taxon>
        <taxon>Dikarya</taxon>
        <taxon>Ascomycota</taxon>
        <taxon>Pezizomycotina</taxon>
        <taxon>Eurotiomycetes</taxon>
        <taxon>Eurotiomycetidae</taxon>
        <taxon>Onygenales</taxon>
        <taxon>Ajellomycetaceae</taxon>
        <taxon>Helicocarpus</taxon>
    </lineage>
</organism>
<gene>
    <name evidence="9" type="ORF">AJ79_09951</name>
</gene>
<evidence type="ECO:0000256" key="7">
    <source>
        <dbReference type="PIRNR" id="PIRNR031057"/>
    </source>
</evidence>
<dbReference type="UniPathway" id="UPA00060">
    <property type="reaction ID" value="UER00597"/>
</dbReference>
<sequence>MDWYPAQFFDTASPPSTPFAILVLNQPINQNAYNVLKKRACFTICADGGANRFYSLMHAQGKESIELPNAILGDLDSISPQVRKHYEDLRVPVLYDPDQETTDFTKCLHYLHSHAPEIISSSSDPASNTSSPQTQQQQQLNILILGGLGGRVDQAVSQIHHLYMPFPSPTSPSQPSPPPPFLYLISEESMTFILHQGLNRIHTPGGSSLANPPTTQPQQPLSENIGILPVAGPATITTHGLEWDVAEWKTEFGGRLSTSNHIRAEVVEVWADGRVLVTLELGAGLKWR</sequence>
<evidence type="ECO:0000256" key="2">
    <source>
        <dbReference type="ARBA" id="ARBA00006785"/>
    </source>
</evidence>
<dbReference type="Gene3D" id="3.40.50.10240">
    <property type="entry name" value="Thiamin pyrophosphokinase, catalytic domain"/>
    <property type="match status" value="1"/>
</dbReference>
<dbReference type="GO" id="GO:0030975">
    <property type="term" value="F:thiamine binding"/>
    <property type="evidence" value="ECO:0007669"/>
    <property type="project" value="UniProtKB-UniRule"/>
</dbReference>
<dbReference type="PANTHER" id="PTHR13622:SF8">
    <property type="entry name" value="THIAMIN PYROPHOSPHOKINASE 1"/>
    <property type="match status" value="1"/>
</dbReference>
<feature type="domain" description="Thiamin pyrophosphokinase thiamin-binding" evidence="8">
    <location>
        <begin position="197"/>
        <end position="276"/>
    </location>
</feature>
<comment type="similarity">
    <text evidence="2 7">Belongs to the thiamine pyrophosphokinase family.</text>
</comment>
<dbReference type="SUPFAM" id="SSF63999">
    <property type="entry name" value="Thiamin pyrophosphokinase, catalytic domain"/>
    <property type="match status" value="1"/>
</dbReference>
<comment type="caution">
    <text evidence="9">The sequence shown here is derived from an EMBL/GenBank/DDBJ whole genome shotgun (WGS) entry which is preliminary data.</text>
</comment>
<evidence type="ECO:0000313" key="9">
    <source>
        <dbReference type="EMBL" id="PGG95615.1"/>
    </source>
</evidence>
<proteinExistence type="inferred from homology"/>
<dbReference type="OrthoDB" id="25149at2759"/>
<dbReference type="CDD" id="cd07995">
    <property type="entry name" value="TPK"/>
    <property type="match status" value="1"/>
</dbReference>
<dbReference type="Proteomes" id="UP000223968">
    <property type="component" value="Unassembled WGS sequence"/>
</dbReference>
<dbReference type="GO" id="GO:0016301">
    <property type="term" value="F:kinase activity"/>
    <property type="evidence" value="ECO:0007669"/>
    <property type="project" value="UniProtKB-UniRule"/>
</dbReference>
<dbReference type="InterPro" id="IPR007371">
    <property type="entry name" value="TPK_catalytic"/>
</dbReference>
<keyword evidence="3 7" id="KW-0808">Transferase</keyword>
<evidence type="ECO:0000256" key="4">
    <source>
        <dbReference type="ARBA" id="ARBA00022741"/>
    </source>
</evidence>
<name>A0A2B7WFU7_9EURO</name>
<comment type="pathway">
    <text evidence="1 7">Cofactor biosynthesis; thiamine diphosphate biosynthesis; thiamine diphosphate from thiamine: step 1/1.</text>
</comment>
<dbReference type="GO" id="GO:0004788">
    <property type="term" value="F:thiamine diphosphokinase activity"/>
    <property type="evidence" value="ECO:0007669"/>
    <property type="project" value="UniProtKB-UniRule"/>
</dbReference>
<dbReference type="GO" id="GO:0009229">
    <property type="term" value="P:thiamine diphosphate biosynthetic process"/>
    <property type="evidence" value="ECO:0007669"/>
    <property type="project" value="UniProtKB-UniRule"/>
</dbReference>
<evidence type="ECO:0000256" key="1">
    <source>
        <dbReference type="ARBA" id="ARBA00005078"/>
    </source>
</evidence>
<evidence type="ECO:0000256" key="3">
    <source>
        <dbReference type="ARBA" id="ARBA00022679"/>
    </source>
</evidence>
<evidence type="ECO:0000256" key="6">
    <source>
        <dbReference type="ARBA" id="ARBA00022840"/>
    </source>
</evidence>
<dbReference type="GO" id="GO:0005524">
    <property type="term" value="F:ATP binding"/>
    <property type="evidence" value="ECO:0007669"/>
    <property type="project" value="UniProtKB-UniRule"/>
</dbReference>
<dbReference type="EMBL" id="PDNB01000325">
    <property type="protein sequence ID" value="PGG95615.1"/>
    <property type="molecule type" value="Genomic_DNA"/>
</dbReference>
<keyword evidence="6 7" id="KW-0067">ATP-binding</keyword>
<evidence type="ECO:0000259" key="8">
    <source>
        <dbReference type="SMART" id="SM00983"/>
    </source>
</evidence>
<keyword evidence="5 7" id="KW-0418">Kinase</keyword>
<evidence type="ECO:0000256" key="5">
    <source>
        <dbReference type="ARBA" id="ARBA00022777"/>
    </source>
</evidence>
<protein>
    <recommendedName>
        <fullName evidence="7">Thiamine pyrophosphokinase</fullName>
        <ecNumber evidence="7">2.7.6.2</ecNumber>
    </recommendedName>
</protein>
<dbReference type="AlphaFoldDB" id="A0A2B7WFU7"/>
<dbReference type="InterPro" id="IPR036371">
    <property type="entry name" value="TPK_B1-bd_sf"/>
</dbReference>
<dbReference type="GO" id="GO:0006772">
    <property type="term" value="P:thiamine metabolic process"/>
    <property type="evidence" value="ECO:0007669"/>
    <property type="project" value="InterPro"/>
</dbReference>
<dbReference type="InterPro" id="IPR016966">
    <property type="entry name" value="Thiamin_pyrophosphokinase_euk"/>
</dbReference>
<keyword evidence="4 7" id="KW-0547">Nucleotide-binding</keyword>
<comment type="catalytic activity">
    <reaction evidence="7">
        <text>thiamine + ATP = thiamine diphosphate + AMP + H(+)</text>
        <dbReference type="Rhea" id="RHEA:11576"/>
        <dbReference type="ChEBI" id="CHEBI:15378"/>
        <dbReference type="ChEBI" id="CHEBI:18385"/>
        <dbReference type="ChEBI" id="CHEBI:30616"/>
        <dbReference type="ChEBI" id="CHEBI:58937"/>
        <dbReference type="ChEBI" id="CHEBI:456215"/>
    </reaction>
</comment>
<dbReference type="InterPro" id="IPR036759">
    <property type="entry name" value="TPK_catalytic_sf"/>
</dbReference>
<dbReference type="STRING" id="1447875.A0A2B7WFU7"/>
<dbReference type="PANTHER" id="PTHR13622">
    <property type="entry name" value="THIAMIN PYROPHOSPHOKINASE"/>
    <property type="match status" value="1"/>
</dbReference>
<evidence type="ECO:0000313" key="10">
    <source>
        <dbReference type="Proteomes" id="UP000223968"/>
    </source>
</evidence>
<dbReference type="InterPro" id="IPR006282">
    <property type="entry name" value="Thi_PPkinase"/>
</dbReference>
<dbReference type="SUPFAM" id="SSF63862">
    <property type="entry name" value="Thiamin pyrophosphokinase, substrate-binding domain"/>
    <property type="match status" value="1"/>
</dbReference>
<dbReference type="Pfam" id="PF04263">
    <property type="entry name" value="TPK_catalytic"/>
    <property type="match status" value="1"/>
</dbReference>
<reference evidence="9 10" key="1">
    <citation type="submission" date="2017-10" db="EMBL/GenBank/DDBJ databases">
        <title>Comparative genomics in systemic dimorphic fungi from Ajellomycetaceae.</title>
        <authorList>
            <person name="Munoz J.F."/>
            <person name="Mcewen J.G."/>
            <person name="Clay O.K."/>
            <person name="Cuomo C.A."/>
        </authorList>
    </citation>
    <scope>NUCLEOTIDE SEQUENCE [LARGE SCALE GENOMIC DNA]</scope>
    <source>
        <strain evidence="9 10">UAMH5409</strain>
    </source>
</reference>
<accession>A0A2B7WFU7</accession>
<dbReference type="InterPro" id="IPR007373">
    <property type="entry name" value="Thiamin_PyroPKinase_B1-bd"/>
</dbReference>
<dbReference type="NCBIfam" id="TIGR01378">
    <property type="entry name" value="thi_PPkinase"/>
    <property type="match status" value="1"/>
</dbReference>
<dbReference type="PIRSF" id="PIRSF031057">
    <property type="entry name" value="Thiamin_pyrophosphokinase"/>
    <property type="match status" value="1"/>
</dbReference>
<dbReference type="SMART" id="SM00983">
    <property type="entry name" value="TPK_B1_binding"/>
    <property type="match status" value="1"/>
</dbReference>
<keyword evidence="10" id="KW-1185">Reference proteome</keyword>
<dbReference type="EC" id="2.7.6.2" evidence="7"/>